<dbReference type="Gene3D" id="3.40.50.300">
    <property type="entry name" value="P-loop containing nucleotide triphosphate hydrolases"/>
    <property type="match status" value="2"/>
</dbReference>
<dbReference type="Proteomes" id="UP001596220">
    <property type="component" value="Unassembled WGS sequence"/>
</dbReference>
<dbReference type="Pfam" id="PF22982">
    <property type="entry name" value="WHD_HRQ1"/>
    <property type="match status" value="1"/>
</dbReference>
<evidence type="ECO:0000313" key="6">
    <source>
        <dbReference type="EMBL" id="MFC6088085.1"/>
    </source>
</evidence>
<keyword evidence="2" id="KW-0067">ATP-binding</keyword>
<keyword evidence="7" id="KW-1185">Reference proteome</keyword>
<dbReference type="CDD" id="cd17923">
    <property type="entry name" value="DEXHc_Hrq1-like"/>
    <property type="match status" value="1"/>
</dbReference>
<dbReference type="PANTHER" id="PTHR47957">
    <property type="entry name" value="ATP-DEPENDENT HELICASE HRQ1"/>
    <property type="match status" value="1"/>
</dbReference>
<dbReference type="Pfam" id="PF09369">
    <property type="entry name" value="MZB"/>
    <property type="match status" value="1"/>
</dbReference>
<feature type="domain" description="Helicase C-terminal" evidence="5">
    <location>
        <begin position="285"/>
        <end position="439"/>
    </location>
</feature>
<evidence type="ECO:0000256" key="2">
    <source>
        <dbReference type="ARBA" id="ARBA00022840"/>
    </source>
</evidence>
<dbReference type="Pfam" id="PF00270">
    <property type="entry name" value="DEAD"/>
    <property type="match status" value="1"/>
</dbReference>
<dbReference type="InterPro" id="IPR011545">
    <property type="entry name" value="DEAD/DEAH_box_helicase_dom"/>
</dbReference>
<dbReference type="PANTHER" id="PTHR47957:SF3">
    <property type="entry name" value="ATP-DEPENDENT HELICASE HRQ1"/>
    <property type="match status" value="1"/>
</dbReference>
<dbReference type="SUPFAM" id="SSF52540">
    <property type="entry name" value="P-loop containing nucleoside triphosphate hydrolases"/>
    <property type="match status" value="1"/>
</dbReference>
<protein>
    <submittedName>
        <fullName evidence="6">DEAD/DEAH box helicase</fullName>
    </submittedName>
</protein>
<name>A0ABW1NZ45_9PSEU</name>
<dbReference type="SMART" id="SM00487">
    <property type="entry name" value="DEXDc"/>
    <property type="match status" value="1"/>
</dbReference>
<sequence length="793" mass="83661">MANQGRRLLDRVLAGVPTGESPLTHTEELPPRPARHVPWPSWVPETVTSALVERGVPQPWRHQAEAAELAWAGEHVVVATGTASGKSLAYQLPVLSTLTADPKATALYLSPTKALGADQLRSVEELRLPGVRAASFDGDTPIAERDWVRAHANWVFSNPDMLHRGVLPNHARWIRFLRRLSCVVIDECHTYRGVFGSHVALLLRRLRRVAARYGADPTFVLASATVADPAASARALLGVDVAAVTEDASPRAGRTVALWEPPLLEDLEGENGAPVRRSAGAETARILADLTVEGARSLAFVRSRVGAELTAMGARRLLSEVDPELAGRVAAYRGGYLPEERRALERAVSSGDLLGLATTNALELGVDIVGLDAVVVAGFPGTLASFWQQAGRAGRTGDSDALVVFVARDDPLDTYLVHNPSAVLHRPVEATVLDPTNPYVLAPHLACAAAELPLTPDSPADFGGDAALAVLADLTAEGVLRKRPNGWYWTSRDRPHADVDIRGSGGEQVVVVEADSGRMLGTVDPGSAHWTVHPGAVYLHQGESYVVDRLDLETGIALVHAERPDWSTTARDTKDISVVRVLEERRFPGVAVCLGEVEVTSQVVGYLRKLPSGQVIDSVVLDLPPLTLVTRAVWYTVSSGLLGSAPGGAGLAPARVPGALHAAEHAAIGLLPLFATCDRWDIGGVSTALHQDTGEATVFVHDGHPGGAGFADRGFNAVVPWLVATREAIAACACPAGCPSCVQSPKCGNGNDPLDKAGGVAVLDVVLGVVGVDPGGVARHGHGDHDRSAATRS</sequence>
<dbReference type="GO" id="GO:0004386">
    <property type="term" value="F:helicase activity"/>
    <property type="evidence" value="ECO:0007669"/>
    <property type="project" value="UniProtKB-KW"/>
</dbReference>
<gene>
    <name evidence="6" type="ORF">ACFP3R_02250</name>
</gene>
<proteinExistence type="predicted"/>
<evidence type="ECO:0000259" key="5">
    <source>
        <dbReference type="PROSITE" id="PS51194"/>
    </source>
</evidence>
<feature type="region of interest" description="Disordered" evidence="3">
    <location>
        <begin position="1"/>
        <end position="34"/>
    </location>
</feature>
<dbReference type="Pfam" id="PF00271">
    <property type="entry name" value="Helicase_C"/>
    <property type="match status" value="1"/>
</dbReference>
<feature type="domain" description="Helicase ATP-binding" evidence="4">
    <location>
        <begin position="67"/>
        <end position="244"/>
    </location>
</feature>
<dbReference type="InterPro" id="IPR022307">
    <property type="entry name" value="Helicase_put_actinobac"/>
</dbReference>
<accession>A0ABW1NZ45</accession>
<dbReference type="InterPro" id="IPR018973">
    <property type="entry name" value="MZB"/>
</dbReference>
<evidence type="ECO:0000259" key="4">
    <source>
        <dbReference type="PROSITE" id="PS51192"/>
    </source>
</evidence>
<dbReference type="EMBL" id="JBHSQO010000002">
    <property type="protein sequence ID" value="MFC6088085.1"/>
    <property type="molecule type" value="Genomic_DNA"/>
</dbReference>
<dbReference type="PROSITE" id="PS51194">
    <property type="entry name" value="HELICASE_CTER"/>
    <property type="match status" value="1"/>
</dbReference>
<evidence type="ECO:0000256" key="1">
    <source>
        <dbReference type="ARBA" id="ARBA00022741"/>
    </source>
</evidence>
<reference evidence="7" key="1">
    <citation type="journal article" date="2019" name="Int. J. Syst. Evol. Microbiol.">
        <title>The Global Catalogue of Microorganisms (GCM) 10K type strain sequencing project: providing services to taxonomists for standard genome sequencing and annotation.</title>
        <authorList>
            <consortium name="The Broad Institute Genomics Platform"/>
            <consortium name="The Broad Institute Genome Sequencing Center for Infectious Disease"/>
            <person name="Wu L."/>
            <person name="Ma J."/>
        </authorList>
    </citation>
    <scope>NUCLEOTIDE SEQUENCE [LARGE SCALE GENOMIC DNA]</scope>
    <source>
        <strain evidence="7">CGMCC 4.7246</strain>
    </source>
</reference>
<evidence type="ECO:0000313" key="7">
    <source>
        <dbReference type="Proteomes" id="UP001596220"/>
    </source>
</evidence>
<dbReference type="PROSITE" id="PS51192">
    <property type="entry name" value="HELICASE_ATP_BIND_1"/>
    <property type="match status" value="1"/>
</dbReference>
<keyword evidence="6" id="KW-0347">Helicase</keyword>
<dbReference type="SMART" id="SM00490">
    <property type="entry name" value="HELICc"/>
    <property type="match status" value="1"/>
</dbReference>
<comment type="caution">
    <text evidence="6">The sequence shown here is derived from an EMBL/GenBank/DDBJ whole genome shotgun (WGS) entry which is preliminary data.</text>
</comment>
<dbReference type="InterPro" id="IPR055227">
    <property type="entry name" value="HRQ1_WHD"/>
</dbReference>
<dbReference type="CDD" id="cd18797">
    <property type="entry name" value="SF2_C_Hrq"/>
    <property type="match status" value="1"/>
</dbReference>
<dbReference type="InterPro" id="IPR014001">
    <property type="entry name" value="Helicase_ATP-bd"/>
</dbReference>
<keyword evidence="6" id="KW-0378">Hydrolase</keyword>
<dbReference type="NCBIfam" id="TIGR03817">
    <property type="entry name" value="DECH_helic"/>
    <property type="match status" value="1"/>
</dbReference>
<dbReference type="RefSeq" id="WP_380632204.1">
    <property type="nucleotide sequence ID" value="NZ_JBHSQO010000002.1"/>
</dbReference>
<dbReference type="InterPro" id="IPR001650">
    <property type="entry name" value="Helicase_C-like"/>
</dbReference>
<keyword evidence="1" id="KW-0547">Nucleotide-binding</keyword>
<evidence type="ECO:0000256" key="3">
    <source>
        <dbReference type="SAM" id="MobiDB-lite"/>
    </source>
</evidence>
<organism evidence="6 7">
    <name type="scientific">Saccharothrix lopnurensis</name>
    <dbReference type="NCBI Taxonomy" id="1670621"/>
    <lineage>
        <taxon>Bacteria</taxon>
        <taxon>Bacillati</taxon>
        <taxon>Actinomycetota</taxon>
        <taxon>Actinomycetes</taxon>
        <taxon>Pseudonocardiales</taxon>
        <taxon>Pseudonocardiaceae</taxon>
        <taxon>Saccharothrix</taxon>
    </lineage>
</organism>
<dbReference type="InterPro" id="IPR027417">
    <property type="entry name" value="P-loop_NTPase"/>
</dbReference>